<keyword evidence="2" id="KW-1185">Reference proteome</keyword>
<sequence>MKHLITIACLTGAVAMYTLSYENSAAVLGAAGLLFELAF</sequence>
<proteinExistence type="predicted"/>
<dbReference type="Proteomes" id="UP000030302">
    <property type="component" value="Chromosome"/>
</dbReference>
<organism evidence="1 2">
    <name type="scientific">Collimonas arenae</name>
    <dbReference type="NCBI Taxonomy" id="279058"/>
    <lineage>
        <taxon>Bacteria</taxon>
        <taxon>Pseudomonadati</taxon>
        <taxon>Pseudomonadota</taxon>
        <taxon>Betaproteobacteria</taxon>
        <taxon>Burkholderiales</taxon>
        <taxon>Oxalobacteraceae</taxon>
        <taxon>Collimonas</taxon>
    </lineage>
</organism>
<name>A0A0A1FFR8_9BURK</name>
<protein>
    <submittedName>
        <fullName evidence="1">Uncharacterized protein</fullName>
    </submittedName>
</protein>
<dbReference type="EMBL" id="CP009962">
    <property type="protein sequence ID" value="AIY43356.1"/>
    <property type="molecule type" value="Genomic_DNA"/>
</dbReference>
<evidence type="ECO:0000313" key="2">
    <source>
        <dbReference type="Proteomes" id="UP000030302"/>
    </source>
</evidence>
<gene>
    <name evidence="1" type="ORF">LT85_4198</name>
</gene>
<evidence type="ECO:0000313" key="1">
    <source>
        <dbReference type="EMBL" id="AIY43356.1"/>
    </source>
</evidence>
<dbReference type="AlphaFoldDB" id="A0A0A1FFR8"/>
<accession>A0A0A1FFR8</accession>
<dbReference type="HOGENOM" id="CLU_3307849_0_0_4"/>
<reference evidence="2" key="1">
    <citation type="journal article" date="2014" name="Soil Biol. Biochem.">
        <title>Structure and function of bacterial communities in ageing soils: Insights from the Mendocino ecological staircase.</title>
        <authorList>
            <person name="Uroz S."/>
            <person name="Tech J.J."/>
            <person name="Sawaya N.A."/>
            <person name="Frey-Klett P."/>
            <person name="Leveau J.H.J."/>
        </authorList>
    </citation>
    <scope>NUCLEOTIDE SEQUENCE [LARGE SCALE GENOMIC DNA]</scope>
    <source>
        <strain evidence="2">Cal35</strain>
    </source>
</reference>
<dbReference type="KEGG" id="care:LT85_4198"/>